<accession>A0ABT2HB27</accession>
<comment type="caution">
    <text evidence="2">The sequence shown here is derived from an EMBL/GenBank/DDBJ whole genome shotgun (WGS) entry which is preliminary data.</text>
</comment>
<feature type="non-terminal residue" evidence="2">
    <location>
        <position position="124"/>
    </location>
</feature>
<evidence type="ECO:0000313" key="2">
    <source>
        <dbReference type="EMBL" id="MCS5737137.1"/>
    </source>
</evidence>
<dbReference type="EMBL" id="JANLCJ010000443">
    <property type="protein sequence ID" value="MCS5737137.1"/>
    <property type="molecule type" value="Genomic_DNA"/>
</dbReference>
<gene>
    <name evidence="2" type="ORF">N1032_25755</name>
</gene>
<feature type="compositionally biased region" description="Low complexity" evidence="1">
    <location>
        <begin position="32"/>
        <end position="50"/>
    </location>
</feature>
<evidence type="ECO:0000256" key="1">
    <source>
        <dbReference type="SAM" id="MobiDB-lite"/>
    </source>
</evidence>
<protein>
    <submittedName>
        <fullName evidence="2">Uncharacterized protein</fullName>
    </submittedName>
</protein>
<proteinExistence type="predicted"/>
<feature type="compositionally biased region" description="Basic and acidic residues" evidence="1">
    <location>
        <begin position="67"/>
        <end position="82"/>
    </location>
</feature>
<organism evidence="2 3">
    <name type="scientific">Herbiconiux daphne</name>
    <dbReference type="NCBI Taxonomy" id="2970914"/>
    <lineage>
        <taxon>Bacteria</taxon>
        <taxon>Bacillati</taxon>
        <taxon>Actinomycetota</taxon>
        <taxon>Actinomycetes</taxon>
        <taxon>Micrococcales</taxon>
        <taxon>Microbacteriaceae</taxon>
        <taxon>Herbiconiux</taxon>
    </lineage>
</organism>
<feature type="region of interest" description="Disordered" evidence="1">
    <location>
        <begin position="13"/>
        <end position="124"/>
    </location>
</feature>
<evidence type="ECO:0000313" key="3">
    <source>
        <dbReference type="Proteomes" id="UP001165586"/>
    </source>
</evidence>
<dbReference type="RefSeq" id="WP_259543457.1">
    <property type="nucleotide sequence ID" value="NZ_JANLCJ010000443.1"/>
</dbReference>
<name>A0ABT2HB27_9MICO</name>
<dbReference type="Proteomes" id="UP001165586">
    <property type="component" value="Unassembled WGS sequence"/>
</dbReference>
<reference evidence="2" key="1">
    <citation type="submission" date="2022-08" db="EMBL/GenBank/DDBJ databases">
        <authorList>
            <person name="Deng Y."/>
            <person name="Han X.-F."/>
            <person name="Zhang Y.-Q."/>
        </authorList>
    </citation>
    <scope>NUCLEOTIDE SEQUENCE</scope>
    <source>
        <strain evidence="2">CPCC 203386</strain>
    </source>
</reference>
<sequence length="124" mass="13454">MADYSYKSFLDDEGKGDVFVATPDTNSSAWDSLNTPSNNQSQQNLQPTSPAYTPVASPAVQPTTDDPADKTRSDLIQARRDIVNAPNQAQNTDSSDKYTSKATGFTYDRPKESHANDAYLGVMG</sequence>
<keyword evidence="3" id="KW-1185">Reference proteome</keyword>